<organism evidence="3 4">
    <name type="scientific">Lophiotrema nucula</name>
    <dbReference type="NCBI Taxonomy" id="690887"/>
    <lineage>
        <taxon>Eukaryota</taxon>
        <taxon>Fungi</taxon>
        <taxon>Dikarya</taxon>
        <taxon>Ascomycota</taxon>
        <taxon>Pezizomycotina</taxon>
        <taxon>Dothideomycetes</taxon>
        <taxon>Pleosporomycetidae</taxon>
        <taxon>Pleosporales</taxon>
        <taxon>Lophiotremataceae</taxon>
        <taxon>Lophiotrema</taxon>
    </lineage>
</organism>
<reference evidence="3" key="1">
    <citation type="journal article" date="2020" name="Stud. Mycol.">
        <title>101 Dothideomycetes genomes: a test case for predicting lifestyles and emergence of pathogens.</title>
        <authorList>
            <person name="Haridas S."/>
            <person name="Albert R."/>
            <person name="Binder M."/>
            <person name="Bloem J."/>
            <person name="Labutti K."/>
            <person name="Salamov A."/>
            <person name="Andreopoulos B."/>
            <person name="Baker S."/>
            <person name="Barry K."/>
            <person name="Bills G."/>
            <person name="Bluhm B."/>
            <person name="Cannon C."/>
            <person name="Castanera R."/>
            <person name="Culley D."/>
            <person name="Daum C."/>
            <person name="Ezra D."/>
            <person name="Gonzalez J."/>
            <person name="Henrissat B."/>
            <person name="Kuo A."/>
            <person name="Liang C."/>
            <person name="Lipzen A."/>
            <person name="Lutzoni F."/>
            <person name="Magnuson J."/>
            <person name="Mondo S."/>
            <person name="Nolan M."/>
            <person name="Ohm R."/>
            <person name="Pangilinan J."/>
            <person name="Park H.-J."/>
            <person name="Ramirez L."/>
            <person name="Alfaro M."/>
            <person name="Sun H."/>
            <person name="Tritt A."/>
            <person name="Yoshinaga Y."/>
            <person name="Zwiers L.-H."/>
            <person name="Turgeon B."/>
            <person name="Goodwin S."/>
            <person name="Spatafora J."/>
            <person name="Crous P."/>
            <person name="Grigoriev I."/>
        </authorList>
    </citation>
    <scope>NUCLEOTIDE SEQUENCE</scope>
    <source>
        <strain evidence="3">CBS 627.86</strain>
    </source>
</reference>
<keyword evidence="2" id="KW-0732">Signal</keyword>
<evidence type="ECO:0000313" key="3">
    <source>
        <dbReference type="EMBL" id="KAF2106588.1"/>
    </source>
</evidence>
<feature type="signal peptide" evidence="2">
    <location>
        <begin position="1"/>
        <end position="19"/>
    </location>
</feature>
<sequence>MFEVLVLATTILLSRSAAALAVQKPLLVQNETTTTTTFPLFQLGPQGAYHIAYPSRSHPSLLELPLIASLVKDNDLDKIVQIITSTKSSPDTSPISESHGETTFHTSLTPQFEDSTTWFRTPSPGTGLSISKISLVGRLGNDRVEIYNVKLNAFTASLRLESPYLYLPTCIYDFLIAKTMANQAFDATNDPMNDEVRDIVACDEIGRFPEIVFEFEDEDGKEKKSVINAEDYVMKKQDGCVLMVKESEGYGGRGGSRGKRDISLGWPIANGGGFVLDFANGRTGMNP</sequence>
<evidence type="ECO:0000256" key="2">
    <source>
        <dbReference type="SAM" id="SignalP"/>
    </source>
</evidence>
<evidence type="ECO:0008006" key="5">
    <source>
        <dbReference type="Google" id="ProtNLM"/>
    </source>
</evidence>
<evidence type="ECO:0000313" key="4">
    <source>
        <dbReference type="Proteomes" id="UP000799770"/>
    </source>
</evidence>
<keyword evidence="4" id="KW-1185">Reference proteome</keyword>
<dbReference type="AlphaFoldDB" id="A0A6A5YKA2"/>
<dbReference type="InterPro" id="IPR021109">
    <property type="entry name" value="Peptidase_aspartic_dom_sf"/>
</dbReference>
<dbReference type="EMBL" id="ML977361">
    <property type="protein sequence ID" value="KAF2106588.1"/>
    <property type="molecule type" value="Genomic_DNA"/>
</dbReference>
<dbReference type="Proteomes" id="UP000799770">
    <property type="component" value="Unassembled WGS sequence"/>
</dbReference>
<proteinExistence type="predicted"/>
<dbReference type="SUPFAM" id="SSF50630">
    <property type="entry name" value="Acid proteases"/>
    <property type="match status" value="1"/>
</dbReference>
<evidence type="ECO:0000256" key="1">
    <source>
        <dbReference type="SAM" id="MobiDB-lite"/>
    </source>
</evidence>
<name>A0A6A5YKA2_9PLEO</name>
<accession>A0A6A5YKA2</accession>
<feature type="region of interest" description="Disordered" evidence="1">
    <location>
        <begin position="87"/>
        <end position="107"/>
    </location>
</feature>
<dbReference type="OrthoDB" id="3747338at2759"/>
<gene>
    <name evidence="3" type="ORF">BDV96DRAFT_654589</name>
</gene>
<feature type="chain" id="PRO_5025469185" description="Peptidase A1 domain-containing protein" evidence="2">
    <location>
        <begin position="20"/>
        <end position="287"/>
    </location>
</feature>
<dbReference type="Gene3D" id="2.40.70.10">
    <property type="entry name" value="Acid Proteases"/>
    <property type="match status" value="1"/>
</dbReference>
<protein>
    <recommendedName>
        <fullName evidence="5">Peptidase A1 domain-containing protein</fullName>
    </recommendedName>
</protein>